<reference evidence="1" key="1">
    <citation type="submission" date="2021-03" db="EMBL/GenBank/DDBJ databases">
        <title>Draft genome sequence of rust myrtle Austropuccinia psidii MF-1, a brazilian biotype.</title>
        <authorList>
            <person name="Quecine M.C."/>
            <person name="Pachon D.M.R."/>
            <person name="Bonatelli M.L."/>
            <person name="Correr F.H."/>
            <person name="Franceschini L.M."/>
            <person name="Leite T.F."/>
            <person name="Margarido G.R.A."/>
            <person name="Almeida C.A."/>
            <person name="Ferrarezi J.A."/>
            <person name="Labate C.A."/>
        </authorList>
    </citation>
    <scope>NUCLEOTIDE SEQUENCE</scope>
    <source>
        <strain evidence="1">MF-1</strain>
    </source>
</reference>
<evidence type="ECO:0000313" key="2">
    <source>
        <dbReference type="Proteomes" id="UP000765509"/>
    </source>
</evidence>
<accession>A0A9Q3ISM0</accession>
<keyword evidence="2" id="KW-1185">Reference proteome</keyword>
<dbReference type="Gene3D" id="3.10.10.10">
    <property type="entry name" value="HIV Type 1 Reverse Transcriptase, subunit A, domain 1"/>
    <property type="match status" value="1"/>
</dbReference>
<comment type="caution">
    <text evidence="1">The sequence shown here is derived from an EMBL/GenBank/DDBJ whole genome shotgun (WGS) entry which is preliminary data.</text>
</comment>
<dbReference type="InterPro" id="IPR043502">
    <property type="entry name" value="DNA/RNA_pol_sf"/>
</dbReference>
<evidence type="ECO:0000313" key="1">
    <source>
        <dbReference type="EMBL" id="MBW0549115.1"/>
    </source>
</evidence>
<name>A0A9Q3ISM0_9BASI</name>
<organism evidence="1 2">
    <name type="scientific">Austropuccinia psidii MF-1</name>
    <dbReference type="NCBI Taxonomy" id="1389203"/>
    <lineage>
        <taxon>Eukaryota</taxon>
        <taxon>Fungi</taxon>
        <taxon>Dikarya</taxon>
        <taxon>Basidiomycota</taxon>
        <taxon>Pucciniomycotina</taxon>
        <taxon>Pucciniomycetes</taxon>
        <taxon>Pucciniales</taxon>
        <taxon>Sphaerophragmiaceae</taxon>
        <taxon>Austropuccinia</taxon>
    </lineage>
</organism>
<sequence>MSWLLKQKERLTALPPDMSETMVHKRMIKKCGGDLENSIRSRYVEPCSKEDYIKAMEDITPRNKIGRNWYKTPIDNKTSEKQISIVNEPQDRDPFKFHKCGTFAPDNEPLGAIKRDEAEINLNLKRPYPSLLRRTAYPDSPRDREEFQTHINQFRKMGVLRKVGENEEVEFITAVIITWHNNKSRMVGDYRALNIGWWAGSPGHAIQAGHAPISPSGGVAGDSNPVGLQL</sequence>
<dbReference type="AlphaFoldDB" id="A0A9Q3ISM0"/>
<dbReference type="EMBL" id="AVOT02054410">
    <property type="protein sequence ID" value="MBW0549115.1"/>
    <property type="molecule type" value="Genomic_DNA"/>
</dbReference>
<dbReference type="OrthoDB" id="2506710at2759"/>
<gene>
    <name evidence="1" type="ORF">O181_088830</name>
</gene>
<protein>
    <submittedName>
        <fullName evidence="1">Uncharacterized protein</fullName>
    </submittedName>
</protein>
<dbReference type="SUPFAM" id="SSF56672">
    <property type="entry name" value="DNA/RNA polymerases"/>
    <property type="match status" value="1"/>
</dbReference>
<proteinExistence type="predicted"/>
<dbReference type="Proteomes" id="UP000765509">
    <property type="component" value="Unassembled WGS sequence"/>
</dbReference>